<sequence>MPSSQDFDHTPSKYKSIAKIYEKCNMCIIEPESFEEVAKDDSWKKAMEDQILMINKNNTWELVNRPYDKPIIGVKWVYKTKLNLDGSVQKNKARLVAKGYSQKENSILKLLIAHHTSGSVKLCPFDNGVQFLQDVDSVQESQEEAVNRRRFFAG</sequence>
<comment type="caution">
    <text evidence="2">The sequence shown here is derived from an EMBL/GenBank/DDBJ whole genome shotgun (WGS) entry which is preliminary data.</text>
</comment>
<gene>
    <name evidence="2" type="ORF">L3X38_031535</name>
</gene>
<organism evidence="2 3">
    <name type="scientific">Prunus dulcis</name>
    <name type="common">Almond</name>
    <name type="synonym">Amygdalus dulcis</name>
    <dbReference type="NCBI Taxonomy" id="3755"/>
    <lineage>
        <taxon>Eukaryota</taxon>
        <taxon>Viridiplantae</taxon>
        <taxon>Streptophyta</taxon>
        <taxon>Embryophyta</taxon>
        <taxon>Tracheophyta</taxon>
        <taxon>Spermatophyta</taxon>
        <taxon>Magnoliopsida</taxon>
        <taxon>eudicotyledons</taxon>
        <taxon>Gunneridae</taxon>
        <taxon>Pentapetalae</taxon>
        <taxon>rosids</taxon>
        <taxon>fabids</taxon>
        <taxon>Rosales</taxon>
        <taxon>Rosaceae</taxon>
        <taxon>Amygdaloideae</taxon>
        <taxon>Amygdaleae</taxon>
        <taxon>Prunus</taxon>
    </lineage>
</organism>
<evidence type="ECO:0000313" key="3">
    <source>
        <dbReference type="Proteomes" id="UP001054821"/>
    </source>
</evidence>
<dbReference type="Pfam" id="PF07727">
    <property type="entry name" value="RVT_2"/>
    <property type="match status" value="1"/>
</dbReference>
<dbReference type="AlphaFoldDB" id="A0AAD4YVQ6"/>
<name>A0AAD4YVQ6_PRUDU</name>
<keyword evidence="3" id="KW-1185">Reference proteome</keyword>
<evidence type="ECO:0000259" key="1">
    <source>
        <dbReference type="Pfam" id="PF07727"/>
    </source>
</evidence>
<reference evidence="2 3" key="1">
    <citation type="journal article" date="2022" name="G3 (Bethesda)">
        <title>Whole-genome sequence and methylome profiling of the almond [Prunus dulcis (Mill.) D.A. Webb] cultivar 'Nonpareil'.</title>
        <authorList>
            <person name="D'Amico-Willman K.M."/>
            <person name="Ouma W.Z."/>
            <person name="Meulia T."/>
            <person name="Sideli G.M."/>
            <person name="Gradziel T.M."/>
            <person name="Fresnedo-Ramirez J."/>
        </authorList>
    </citation>
    <scope>NUCLEOTIDE SEQUENCE [LARGE SCALE GENOMIC DNA]</scope>
    <source>
        <strain evidence="2">Clone GOH B32 T37-40</strain>
    </source>
</reference>
<dbReference type="InterPro" id="IPR013103">
    <property type="entry name" value="RVT_2"/>
</dbReference>
<proteinExistence type="predicted"/>
<protein>
    <recommendedName>
        <fullName evidence="1">Reverse transcriptase Ty1/copia-type domain-containing protein</fullName>
    </recommendedName>
</protein>
<accession>A0AAD4YVQ6</accession>
<dbReference type="Proteomes" id="UP001054821">
    <property type="component" value="Chromosome 6"/>
</dbReference>
<dbReference type="EMBL" id="JAJFAZ020000006">
    <property type="protein sequence ID" value="KAI5322463.1"/>
    <property type="molecule type" value="Genomic_DNA"/>
</dbReference>
<evidence type="ECO:0000313" key="2">
    <source>
        <dbReference type="EMBL" id="KAI5322463.1"/>
    </source>
</evidence>
<feature type="domain" description="Reverse transcriptase Ty1/copia-type" evidence="1">
    <location>
        <begin position="57"/>
        <end position="105"/>
    </location>
</feature>